<organism evidence="2 3">
    <name type="scientific">Roseovarius mucosus</name>
    <dbReference type="NCBI Taxonomy" id="215743"/>
    <lineage>
        <taxon>Bacteria</taxon>
        <taxon>Pseudomonadati</taxon>
        <taxon>Pseudomonadota</taxon>
        <taxon>Alphaproteobacteria</taxon>
        <taxon>Rhodobacterales</taxon>
        <taxon>Roseobacteraceae</taxon>
        <taxon>Roseovarius</taxon>
    </lineage>
</organism>
<dbReference type="KEGG" id="rmm:ROSMUCSMR3_02941"/>
<protein>
    <submittedName>
        <fullName evidence="2">Uncharacterized protein</fullName>
    </submittedName>
</protein>
<evidence type="ECO:0000313" key="3">
    <source>
        <dbReference type="Proteomes" id="UP000192273"/>
    </source>
</evidence>
<evidence type="ECO:0000256" key="1">
    <source>
        <dbReference type="SAM" id="Phobius"/>
    </source>
</evidence>
<dbReference type="AlphaFoldDB" id="A0A1V0RRJ5"/>
<accession>A0A1V0RRJ5</accession>
<evidence type="ECO:0000313" key="2">
    <source>
        <dbReference type="EMBL" id="ARE84407.1"/>
    </source>
</evidence>
<keyword evidence="1" id="KW-0812">Transmembrane</keyword>
<reference evidence="2 3" key="1">
    <citation type="submission" date="2017-03" db="EMBL/GenBank/DDBJ databases">
        <title>Genome Sequence of Roseovarius mucosus strain SMR3 Isolated from a culture of the Diatom Skeletonema marinoi.</title>
        <authorList>
            <person name="Topel M."/>
            <person name="Pinder M."/>
            <person name="Johansson O.N."/>
            <person name="Kourtchenko O."/>
            <person name="Godhe A."/>
            <person name="Clarke A.K."/>
        </authorList>
    </citation>
    <scope>NUCLEOTIDE SEQUENCE [LARGE SCALE GENOMIC DNA]</scope>
    <source>
        <strain evidence="2 3">SMR3</strain>
    </source>
</reference>
<keyword evidence="1" id="KW-0472">Membrane</keyword>
<sequence length="110" mass="13187">MRGQEFFYCRIARALKPYSKHFWNADVLYFHGGPFKVDCIATLFLRVLNSLHFSIVRNGRYRLCHIGRQIYYVLHFIFVQTYIGPFPLPQKYILKTLWSSRDNKGVLDFF</sequence>
<keyword evidence="1" id="KW-1133">Transmembrane helix</keyword>
<name>A0A1V0RRJ5_9RHOB</name>
<proteinExistence type="predicted"/>
<dbReference type="EMBL" id="CP020474">
    <property type="protein sequence ID" value="ARE84407.1"/>
    <property type="molecule type" value="Genomic_DNA"/>
</dbReference>
<keyword evidence="3" id="KW-1185">Reference proteome</keyword>
<dbReference type="Proteomes" id="UP000192273">
    <property type="component" value="Chromosome"/>
</dbReference>
<gene>
    <name evidence="2" type="ORF">ROSMUCSMR3_02941</name>
</gene>
<feature type="transmembrane region" description="Helical" evidence="1">
    <location>
        <begin position="70"/>
        <end position="88"/>
    </location>
</feature>